<reference evidence="3" key="1">
    <citation type="submission" date="2020-11" db="EMBL/GenBank/DDBJ databases">
        <authorList>
            <person name="Koelle M."/>
            <person name="Horta M.A.C."/>
            <person name="Nowrousian M."/>
            <person name="Ohm R.A."/>
            <person name="Benz P."/>
            <person name="Pilgard A."/>
        </authorList>
    </citation>
    <scope>NUCLEOTIDE SEQUENCE</scope>
    <source>
        <strain evidence="3">FPRL280</strain>
    </source>
</reference>
<dbReference type="AlphaFoldDB" id="A0A8H7NVV0"/>
<dbReference type="PANTHER" id="PTHR40465:SF1">
    <property type="entry name" value="DUF6534 DOMAIN-CONTAINING PROTEIN"/>
    <property type="match status" value="1"/>
</dbReference>
<feature type="transmembrane region" description="Helical" evidence="1">
    <location>
        <begin position="140"/>
        <end position="161"/>
    </location>
</feature>
<feature type="transmembrane region" description="Helical" evidence="1">
    <location>
        <begin position="182"/>
        <end position="203"/>
    </location>
</feature>
<keyword evidence="1" id="KW-0812">Transmembrane</keyword>
<reference evidence="3" key="2">
    <citation type="journal article" name="Front. Microbiol.">
        <title>Degradative Capacity of Two Strains of Rhodonia placenta: From Phenotype to Genotype.</title>
        <authorList>
            <person name="Kolle M."/>
            <person name="Horta M.A.C."/>
            <person name="Nowrousian M."/>
            <person name="Ohm R.A."/>
            <person name="Benz J.P."/>
            <person name="Pilgard A."/>
        </authorList>
    </citation>
    <scope>NUCLEOTIDE SEQUENCE</scope>
    <source>
        <strain evidence="3">FPRL280</strain>
    </source>
</reference>
<feature type="domain" description="DUF6534" evidence="2">
    <location>
        <begin position="168"/>
        <end position="229"/>
    </location>
</feature>
<protein>
    <recommendedName>
        <fullName evidence="2">DUF6534 domain-containing protein</fullName>
    </recommendedName>
</protein>
<proteinExistence type="predicted"/>
<comment type="caution">
    <text evidence="3">The sequence shown here is derived from an EMBL/GenBank/DDBJ whole genome shotgun (WGS) entry which is preliminary data.</text>
</comment>
<name>A0A8H7NVV0_9APHY</name>
<feature type="transmembrane region" description="Helical" evidence="1">
    <location>
        <begin position="102"/>
        <end position="120"/>
    </location>
</feature>
<dbReference type="PANTHER" id="PTHR40465">
    <property type="entry name" value="CHROMOSOME 1, WHOLE GENOME SHOTGUN SEQUENCE"/>
    <property type="match status" value="1"/>
</dbReference>
<evidence type="ECO:0000313" key="3">
    <source>
        <dbReference type="EMBL" id="KAF9806229.1"/>
    </source>
</evidence>
<keyword evidence="1" id="KW-0472">Membrane</keyword>
<gene>
    <name evidence="3" type="ORF">IEO21_08774</name>
</gene>
<evidence type="ECO:0000313" key="4">
    <source>
        <dbReference type="Proteomes" id="UP000639403"/>
    </source>
</evidence>
<keyword evidence="1" id="KW-1133">Transmembrane helix</keyword>
<dbReference type="Proteomes" id="UP000639403">
    <property type="component" value="Unassembled WGS sequence"/>
</dbReference>
<accession>A0A8H7NVV0</accession>
<evidence type="ECO:0000259" key="2">
    <source>
        <dbReference type="Pfam" id="PF20152"/>
    </source>
</evidence>
<dbReference type="EMBL" id="JADOXO010000342">
    <property type="protein sequence ID" value="KAF9806229.1"/>
    <property type="molecule type" value="Genomic_DNA"/>
</dbReference>
<dbReference type="Pfam" id="PF20152">
    <property type="entry name" value="DUF6534"/>
    <property type="match status" value="1"/>
</dbReference>
<feature type="transmembrane region" description="Helical" evidence="1">
    <location>
        <begin position="72"/>
        <end position="90"/>
    </location>
</feature>
<feature type="transmembrane region" description="Helical" evidence="1">
    <location>
        <begin position="31"/>
        <end position="52"/>
    </location>
</feature>
<feature type="transmembrane region" description="Helical" evidence="1">
    <location>
        <begin position="6"/>
        <end position="24"/>
    </location>
</feature>
<sequence length="310" mass="33174">MSASDNVNLLCVVPLLGILFDWGLQGVLTVQILYGMAIFATVQTGLITAYAFDIYVYNNGNVASMMATHDAWFAVPVMSAMVSCTAQIYFAWRIWVLARSHVLAGIIIVSMPCTALSSPGGSWFRNGDQGLLQENNAADLHALVGNGALILVDVKPYLIPLSAQLFKMKTGAPRSDALINKVIRLVVETGTLTALFSIVLLTLCLALPDNLVYEAAYANTFLTNVINRAFLPAPTSVESNRSVWLSFQAAQPSTLATTPSTSLSADVPGRIGTSHGDESGDITLYELGSHKKKDISIIKGTECEVIASTV</sequence>
<evidence type="ECO:0000256" key="1">
    <source>
        <dbReference type="SAM" id="Phobius"/>
    </source>
</evidence>
<organism evidence="3 4">
    <name type="scientific">Rhodonia placenta</name>
    <dbReference type="NCBI Taxonomy" id="104341"/>
    <lineage>
        <taxon>Eukaryota</taxon>
        <taxon>Fungi</taxon>
        <taxon>Dikarya</taxon>
        <taxon>Basidiomycota</taxon>
        <taxon>Agaricomycotina</taxon>
        <taxon>Agaricomycetes</taxon>
        <taxon>Polyporales</taxon>
        <taxon>Adustoporiaceae</taxon>
        <taxon>Rhodonia</taxon>
    </lineage>
</organism>
<dbReference type="InterPro" id="IPR045339">
    <property type="entry name" value="DUF6534"/>
</dbReference>